<proteinExistence type="predicted"/>
<sequence length="699" mass="70611">MSEQFRAAVAAVYGHDPAQRQAANLWLDAFSRTPEAWGCALDLLQHTSNASVEQRFFAANLLASKTRSDWAGLDPRQRSELAEAFGTILRNMLLPAGALSPSTLVSLQPVLLERVARLAAAAAALGGLATAKRHLALAQELAAAAQPILGTVAAPESAGGALLRCALLVLQQLAEEAEALDSVRRKVLLAGPDGPGGGGGGGDGGGGLVAQRPMVVALTRDVMAAAAGSGALVGSPSVSFPLLLSAVRCLSAWVRLDESGCADGGLSPGELQAMSPGLLPSALGLLALPPPGAPTSSPLATSQAARREQQPAISLFAAVSELAADLLGSGSRTAAAAAGGEAADVAAAAAALEVLVNIGHPLAAAAAAEREAEGATASGGGGEAGAALAALLAWVRMAVAVAERNAGGLASGPGERAVQLANCVVGAWSACPDRREMAEVCTDYFLAINTVPTAERHPALRAPLYSALLPHVMRAVSYPAGFQDWETDVEEDEEAFNRFREQQAADLLESIWGQCRTSMVAQLVAEATSTSPGGPAITTVNGAGGAGASVGLHAVTDWRGVEAALFCLRAINVPVKAAAMGGRAGALDDAQAAATAAEMQALLGRLFGDICSPLGRVAGLLVVPWVCLAVSRLIGEYAAWLGKGQDAPLQAAMGLLLHALTVAPAASAAAQAFRNCCVRGAERLTADPHVLTALATAAM</sequence>
<dbReference type="AlphaFoldDB" id="A0A8J4CBM1"/>
<comment type="caution">
    <text evidence="2">The sequence shown here is derived from an EMBL/GenBank/DDBJ whole genome shotgun (WGS) entry which is preliminary data.</text>
</comment>
<dbReference type="OrthoDB" id="538933at2759"/>
<feature type="domain" description="Importin N-terminal" evidence="1">
    <location>
        <begin position="23"/>
        <end position="80"/>
    </location>
</feature>
<dbReference type="GO" id="GO:0005737">
    <property type="term" value="C:cytoplasm"/>
    <property type="evidence" value="ECO:0007669"/>
    <property type="project" value="TreeGrafter"/>
</dbReference>
<evidence type="ECO:0000313" key="2">
    <source>
        <dbReference type="EMBL" id="GIL78571.1"/>
    </source>
</evidence>
<accession>A0A8J4CBM1</accession>
<dbReference type="Pfam" id="PF03810">
    <property type="entry name" value="IBN_N"/>
    <property type="match status" value="1"/>
</dbReference>
<dbReference type="GO" id="GO:0006606">
    <property type="term" value="P:protein import into nucleus"/>
    <property type="evidence" value="ECO:0007669"/>
    <property type="project" value="TreeGrafter"/>
</dbReference>
<dbReference type="EMBL" id="BNCP01000013">
    <property type="protein sequence ID" value="GIL78571.1"/>
    <property type="molecule type" value="Genomic_DNA"/>
</dbReference>
<dbReference type="PANTHER" id="PTHR12363">
    <property type="entry name" value="TRANSPORTIN 3 AND IMPORTIN 13"/>
    <property type="match status" value="1"/>
</dbReference>
<organism evidence="2 3">
    <name type="scientific">Volvox reticuliferus</name>
    <dbReference type="NCBI Taxonomy" id="1737510"/>
    <lineage>
        <taxon>Eukaryota</taxon>
        <taxon>Viridiplantae</taxon>
        <taxon>Chlorophyta</taxon>
        <taxon>core chlorophytes</taxon>
        <taxon>Chlorophyceae</taxon>
        <taxon>CS clade</taxon>
        <taxon>Chlamydomonadales</taxon>
        <taxon>Volvocaceae</taxon>
        <taxon>Volvox</taxon>
    </lineage>
</organism>
<dbReference type="Gene3D" id="1.25.10.10">
    <property type="entry name" value="Leucine-rich Repeat Variant"/>
    <property type="match status" value="1"/>
</dbReference>
<dbReference type="InterPro" id="IPR051345">
    <property type="entry name" value="Importin_beta-like_NTR"/>
</dbReference>
<dbReference type="InterPro" id="IPR011989">
    <property type="entry name" value="ARM-like"/>
</dbReference>
<gene>
    <name evidence="2" type="ORF">Vretifemale_7985</name>
</gene>
<dbReference type="GO" id="GO:0031267">
    <property type="term" value="F:small GTPase binding"/>
    <property type="evidence" value="ECO:0007669"/>
    <property type="project" value="InterPro"/>
</dbReference>
<dbReference type="Proteomes" id="UP000747110">
    <property type="component" value="Unassembled WGS sequence"/>
</dbReference>
<evidence type="ECO:0000259" key="1">
    <source>
        <dbReference type="Pfam" id="PF03810"/>
    </source>
</evidence>
<reference evidence="2" key="1">
    <citation type="journal article" date="2021" name="Proc. Natl. Acad. Sci. U.S.A.">
        <title>Three genomes in the algal genus Volvox reveal the fate of a haploid sex-determining region after a transition to homothallism.</title>
        <authorList>
            <person name="Yamamoto K."/>
            <person name="Hamaji T."/>
            <person name="Kawai-Toyooka H."/>
            <person name="Matsuzaki R."/>
            <person name="Takahashi F."/>
            <person name="Nishimura Y."/>
            <person name="Kawachi M."/>
            <person name="Noguchi H."/>
            <person name="Minakuchi Y."/>
            <person name="Umen J.G."/>
            <person name="Toyoda A."/>
            <person name="Nozaki H."/>
        </authorList>
    </citation>
    <scope>NUCLEOTIDE SEQUENCE</scope>
    <source>
        <strain evidence="2">NIES-3786</strain>
    </source>
</reference>
<evidence type="ECO:0000313" key="3">
    <source>
        <dbReference type="Proteomes" id="UP000747110"/>
    </source>
</evidence>
<name>A0A8J4CBM1_9CHLO</name>
<dbReference type="SUPFAM" id="SSF48371">
    <property type="entry name" value="ARM repeat"/>
    <property type="match status" value="1"/>
</dbReference>
<protein>
    <recommendedName>
        <fullName evidence="1">Importin N-terminal domain-containing protein</fullName>
    </recommendedName>
</protein>
<dbReference type="PANTHER" id="PTHR12363:SF54">
    <property type="entry name" value="NUCLEAR TRANSPORT RECEPTOR"/>
    <property type="match status" value="1"/>
</dbReference>
<dbReference type="InterPro" id="IPR001494">
    <property type="entry name" value="Importin-beta_N"/>
</dbReference>
<feature type="non-terminal residue" evidence="2">
    <location>
        <position position="1"/>
    </location>
</feature>
<keyword evidence="3" id="KW-1185">Reference proteome</keyword>
<dbReference type="InterPro" id="IPR016024">
    <property type="entry name" value="ARM-type_fold"/>
</dbReference>